<reference evidence="3" key="1">
    <citation type="submission" date="2021-01" db="EMBL/GenBank/DDBJ databases">
        <authorList>
            <consortium name="Genoscope - CEA"/>
            <person name="William W."/>
        </authorList>
    </citation>
    <scope>NUCLEOTIDE SEQUENCE</scope>
</reference>
<dbReference type="InterPro" id="IPR006671">
    <property type="entry name" value="Cyclin_N"/>
</dbReference>
<evidence type="ECO:0000259" key="2">
    <source>
        <dbReference type="SMART" id="SM00385"/>
    </source>
</evidence>
<dbReference type="InterPro" id="IPR039361">
    <property type="entry name" value="Cyclin"/>
</dbReference>
<dbReference type="SMART" id="SM00385">
    <property type="entry name" value="CYCLIN"/>
    <property type="match status" value="1"/>
</dbReference>
<sequence length="477" mass="55320">MSQTEQQELNYDSQYLDVFGCMHNTRITFSGKLICQQCGIFINNSSIRVYKTIKMRYNAFFNPINILNNALSSQLIQQHQINRQAVIDFIEQASERLNLSANTQFLAIMYLDHYFNQQGINEKQIFLYAATALMLAAKAQEIDEKIPFISKLKRYSSMTSHPEINNYTTQEFRNAEKSIIQSLDWKLQRVTLLDRIETLLSFGAIDDDDSLAQQQQVSQQKENQNQEQQQQQQQQQIHIKLRDLNETQIYTYVKEIENKYIEVAFTVLRDDQIYFSNDQSILALSCVAYLRKKAGLLNIWSQQLQTLTGETTQKISSTVSQILTLTPKNKVQSIPKPLITIQSSSYLQNFQNPPSQTKTSQAKNRQHLFESNKQSTGDILQSYNTTTKAQVKVPLFQSQSTMQLSKNDIIKPHQQSQSKFTSRNANFPTNTTTTNYSYLTDNIMHPNSYIKHVELDKKYEQVHKVSEAKFRTKIFNQ</sequence>
<keyword evidence="4" id="KW-1185">Reference proteome</keyword>
<feature type="domain" description="Cyclin-like" evidence="2">
    <location>
        <begin position="88"/>
        <end position="181"/>
    </location>
</feature>
<dbReference type="InterPro" id="IPR013763">
    <property type="entry name" value="Cyclin-like_dom"/>
</dbReference>
<evidence type="ECO:0000256" key="1">
    <source>
        <dbReference type="RuleBase" id="RU000383"/>
    </source>
</evidence>
<protein>
    <recommendedName>
        <fullName evidence="2">Cyclin-like domain-containing protein</fullName>
    </recommendedName>
</protein>
<accession>A0A8S1QRU7</accession>
<evidence type="ECO:0000313" key="3">
    <source>
        <dbReference type="EMBL" id="CAD8117297.1"/>
    </source>
</evidence>
<dbReference type="Proteomes" id="UP000692954">
    <property type="component" value="Unassembled WGS sequence"/>
</dbReference>
<dbReference type="EMBL" id="CAJJDN010000113">
    <property type="protein sequence ID" value="CAD8117297.1"/>
    <property type="molecule type" value="Genomic_DNA"/>
</dbReference>
<dbReference type="Pfam" id="PF00134">
    <property type="entry name" value="Cyclin_N"/>
    <property type="match status" value="1"/>
</dbReference>
<comment type="caution">
    <text evidence="3">The sequence shown here is derived from an EMBL/GenBank/DDBJ whole genome shotgun (WGS) entry which is preliminary data.</text>
</comment>
<evidence type="ECO:0000313" key="4">
    <source>
        <dbReference type="Proteomes" id="UP000692954"/>
    </source>
</evidence>
<gene>
    <name evidence="3" type="ORF">PSON_ATCC_30995.1.T1130132</name>
</gene>
<dbReference type="FunFam" id="1.10.472.10:FF:000165">
    <property type="entry name" value="Uncharacterized protein"/>
    <property type="match status" value="1"/>
</dbReference>
<dbReference type="AlphaFoldDB" id="A0A8S1QRU7"/>
<dbReference type="PANTHER" id="PTHR10177">
    <property type="entry name" value="CYCLINS"/>
    <property type="match status" value="1"/>
</dbReference>
<organism evidence="3 4">
    <name type="scientific">Paramecium sonneborni</name>
    <dbReference type="NCBI Taxonomy" id="65129"/>
    <lineage>
        <taxon>Eukaryota</taxon>
        <taxon>Sar</taxon>
        <taxon>Alveolata</taxon>
        <taxon>Ciliophora</taxon>
        <taxon>Intramacronucleata</taxon>
        <taxon>Oligohymenophorea</taxon>
        <taxon>Peniculida</taxon>
        <taxon>Parameciidae</taxon>
        <taxon>Paramecium</taxon>
    </lineage>
</organism>
<name>A0A8S1QRU7_9CILI</name>
<proteinExistence type="inferred from homology"/>
<keyword evidence="1" id="KW-0195">Cyclin</keyword>
<comment type="similarity">
    <text evidence="1">Belongs to the cyclin family.</text>
</comment>
<dbReference type="OrthoDB" id="285802at2759"/>